<feature type="region of interest" description="Disordered" evidence="1">
    <location>
        <begin position="1"/>
        <end position="80"/>
    </location>
</feature>
<evidence type="ECO:0000259" key="2">
    <source>
        <dbReference type="Pfam" id="PF20661"/>
    </source>
</evidence>
<dbReference type="OrthoDB" id="5741083at2"/>
<keyword evidence="4" id="KW-1185">Reference proteome</keyword>
<feature type="compositionally biased region" description="Basic and acidic residues" evidence="1">
    <location>
        <begin position="7"/>
        <end position="39"/>
    </location>
</feature>
<evidence type="ECO:0000256" key="1">
    <source>
        <dbReference type="SAM" id="MobiDB-lite"/>
    </source>
</evidence>
<dbReference type="Proteomes" id="UP000319732">
    <property type="component" value="Unassembled WGS sequence"/>
</dbReference>
<gene>
    <name evidence="3" type="ORF">FKG94_20780</name>
</gene>
<dbReference type="EMBL" id="VHSG01000023">
    <property type="protein sequence ID" value="TQV70764.1"/>
    <property type="molecule type" value="Genomic_DNA"/>
</dbReference>
<feature type="compositionally biased region" description="Polar residues" evidence="1">
    <location>
        <begin position="71"/>
        <end position="80"/>
    </location>
</feature>
<accession>A0A545T0M0</accession>
<reference evidence="3 4" key="1">
    <citation type="submission" date="2019-06" db="EMBL/GenBank/DDBJ databases">
        <title>Whole genome sequence for Cellvibrionaceae sp. R142.</title>
        <authorList>
            <person name="Wang G."/>
        </authorList>
    </citation>
    <scope>NUCLEOTIDE SEQUENCE [LARGE SCALE GENOMIC DNA]</scope>
    <source>
        <strain evidence="3 4">R142</strain>
    </source>
</reference>
<feature type="compositionally biased region" description="Basic and acidic residues" evidence="1">
    <location>
        <begin position="55"/>
        <end position="69"/>
    </location>
</feature>
<feature type="domain" description="Transcriptional regulator SutA RNAP-binding" evidence="2">
    <location>
        <begin position="33"/>
        <end position="67"/>
    </location>
</feature>
<dbReference type="Pfam" id="PF20661">
    <property type="entry name" value="SutA-RBD"/>
    <property type="match status" value="1"/>
</dbReference>
<sequence>MATKNPPARDGDAGVEKEFFGSRDDHAEGRSVSSRDRLRGQLQDEVEKFLSQGGKIDRVDPHVTADPPKKPNSSYGSRPI</sequence>
<dbReference type="InterPro" id="IPR049191">
    <property type="entry name" value="SutA_RBD"/>
</dbReference>
<proteinExistence type="predicted"/>
<evidence type="ECO:0000313" key="3">
    <source>
        <dbReference type="EMBL" id="TQV70764.1"/>
    </source>
</evidence>
<evidence type="ECO:0000313" key="4">
    <source>
        <dbReference type="Proteomes" id="UP000319732"/>
    </source>
</evidence>
<name>A0A545T0M0_9GAMM</name>
<organism evidence="3 4">
    <name type="scientific">Exilibacterium tricleocarpae</name>
    <dbReference type="NCBI Taxonomy" id="2591008"/>
    <lineage>
        <taxon>Bacteria</taxon>
        <taxon>Pseudomonadati</taxon>
        <taxon>Pseudomonadota</taxon>
        <taxon>Gammaproteobacteria</taxon>
        <taxon>Cellvibrionales</taxon>
        <taxon>Cellvibrionaceae</taxon>
        <taxon>Exilibacterium</taxon>
    </lineage>
</organism>
<protein>
    <recommendedName>
        <fullName evidence="2">Transcriptional regulator SutA RNAP-binding domain-containing protein</fullName>
    </recommendedName>
</protein>
<dbReference type="AlphaFoldDB" id="A0A545T0M0"/>
<dbReference type="RefSeq" id="WP_142928865.1">
    <property type="nucleotide sequence ID" value="NZ_ML660101.1"/>
</dbReference>
<comment type="caution">
    <text evidence="3">The sequence shown here is derived from an EMBL/GenBank/DDBJ whole genome shotgun (WGS) entry which is preliminary data.</text>
</comment>